<evidence type="ECO:0000313" key="11">
    <source>
        <dbReference type="EMBL" id="CUQ76541.1"/>
    </source>
</evidence>
<dbReference type="Pfam" id="PF02384">
    <property type="entry name" value="N6_Mtase"/>
    <property type="match status" value="1"/>
</dbReference>
<dbReference type="InterPro" id="IPR029063">
    <property type="entry name" value="SAM-dependent_MTases_sf"/>
</dbReference>
<comment type="similarity">
    <text evidence="1">Belongs to the type-I restriction system S methylase family.</text>
</comment>
<evidence type="ECO:0000313" key="12">
    <source>
        <dbReference type="Proteomes" id="UP000095621"/>
    </source>
</evidence>
<dbReference type="PANTHER" id="PTHR42933">
    <property type="entry name" value="SLR6095 PROTEIN"/>
    <property type="match status" value="1"/>
</dbReference>
<protein>
    <recommendedName>
        <fullName evidence="2">site-specific DNA-methyltransferase (adenine-specific)</fullName>
        <ecNumber evidence="2">2.1.1.72</ecNumber>
    </recommendedName>
</protein>
<dbReference type="RefSeq" id="WP_055215207.1">
    <property type="nucleotide sequence ID" value="NZ_CZBU01000002.1"/>
</dbReference>
<dbReference type="AlphaFoldDB" id="A0A174YXR8"/>
<dbReference type="Pfam" id="PF01420">
    <property type="entry name" value="Methylase_S"/>
    <property type="match status" value="1"/>
</dbReference>
<keyword evidence="4" id="KW-0808">Transferase</keyword>
<dbReference type="PANTHER" id="PTHR42933:SF1">
    <property type="entry name" value="SITE-SPECIFIC DNA-METHYLTRANSFERASE (ADENINE-SPECIFIC)"/>
    <property type="match status" value="1"/>
</dbReference>
<dbReference type="Gene3D" id="3.90.220.20">
    <property type="entry name" value="DNA methylase specificity domains"/>
    <property type="match status" value="1"/>
</dbReference>
<feature type="domain" description="Type I restriction modification DNA specificity" evidence="9">
    <location>
        <begin position="422"/>
        <end position="553"/>
    </location>
</feature>
<dbReference type="OrthoDB" id="9814572at2"/>
<name>A0A174YXR8_9FIRM</name>
<dbReference type="EC" id="2.1.1.72" evidence="2"/>
<dbReference type="SUPFAM" id="SSF116734">
    <property type="entry name" value="DNA methylase specificity domain"/>
    <property type="match status" value="1"/>
</dbReference>
<dbReference type="Proteomes" id="UP000095621">
    <property type="component" value="Unassembled WGS sequence"/>
</dbReference>
<evidence type="ECO:0000256" key="7">
    <source>
        <dbReference type="ARBA" id="ARBA00023125"/>
    </source>
</evidence>
<keyword evidence="7" id="KW-0238">DNA-binding</keyword>
<dbReference type="InterPro" id="IPR003356">
    <property type="entry name" value="DNA_methylase_A-5"/>
</dbReference>
<sequence>MNFREEIQNMLRLTEKMTPIESNRIIFAISTIGLLIGKENLLEISHNTVIDLEEFSRKAYSYIDDKQGKEVLSIALSFLPHKIETFMFVNVIEIITKFDLKHIVLDLGINSDSSVRNEVFSISSIEWINSLVSEIFKTHGGHSIYNCDCGTADFILHMFNNNHIEKARGMVISQQDYYVALIRKYFLNQDLEIVNTNTFFAPKLKDKVDMIYCSYPLIFKYEKEEVAQMIDSWNFRFEFNKKYSANLLWIINALQSIKDDGMVISFVPDGVLFNGIDEEARRYLVLNNYVDTIISLPIGILPSTAVKPSLIILKKNRNKKSIKMIDASKIYTEHRRYVYFSQEDIEEIIKLYLDDIHSDCVIDVPISEILANDSYLGMNRYLSDTIENPIKLENVTDTIFRGYQLSASELDRLSLNEGEESIYRIINISDIQAEGFVSDDLRKIKYDEKKKFEKYIVEDGDIIITAKNSTIKSAIYRGNKIYKDILSGNLIAIRVNKNIINPYYLKAFIDSKVGALALRSIQTGTSIITITVNGLKEMKISLLSEEDQEAIGEEYKINLENMIDLMEKYKIAARHSIQIFDEARINK</sequence>
<evidence type="ECO:0000256" key="1">
    <source>
        <dbReference type="ARBA" id="ARBA00010923"/>
    </source>
</evidence>
<reference evidence="11 12" key="1">
    <citation type="submission" date="2015-09" db="EMBL/GenBank/DDBJ databases">
        <authorList>
            <consortium name="Pathogen Informatics"/>
        </authorList>
    </citation>
    <scope>NUCLEOTIDE SEQUENCE [LARGE SCALE GENOMIC DNA]</scope>
    <source>
        <strain evidence="11 12">2789STDY5834875</strain>
    </source>
</reference>
<comment type="catalytic activity">
    <reaction evidence="8">
        <text>a 2'-deoxyadenosine in DNA + S-adenosyl-L-methionine = an N(6)-methyl-2'-deoxyadenosine in DNA + S-adenosyl-L-homocysteine + H(+)</text>
        <dbReference type="Rhea" id="RHEA:15197"/>
        <dbReference type="Rhea" id="RHEA-COMP:12418"/>
        <dbReference type="Rhea" id="RHEA-COMP:12419"/>
        <dbReference type="ChEBI" id="CHEBI:15378"/>
        <dbReference type="ChEBI" id="CHEBI:57856"/>
        <dbReference type="ChEBI" id="CHEBI:59789"/>
        <dbReference type="ChEBI" id="CHEBI:90615"/>
        <dbReference type="ChEBI" id="CHEBI:90616"/>
        <dbReference type="EC" id="2.1.1.72"/>
    </reaction>
</comment>
<evidence type="ECO:0000256" key="8">
    <source>
        <dbReference type="ARBA" id="ARBA00047942"/>
    </source>
</evidence>
<evidence type="ECO:0000256" key="4">
    <source>
        <dbReference type="ARBA" id="ARBA00022679"/>
    </source>
</evidence>
<feature type="domain" description="DNA methylase adenine-specific" evidence="10">
    <location>
        <begin position="128"/>
        <end position="384"/>
    </location>
</feature>
<dbReference type="InterPro" id="IPR044946">
    <property type="entry name" value="Restrct_endonuc_typeI_TRD_sf"/>
</dbReference>
<dbReference type="GO" id="GO:0003677">
    <property type="term" value="F:DNA binding"/>
    <property type="evidence" value="ECO:0007669"/>
    <property type="project" value="UniProtKB-KW"/>
</dbReference>
<dbReference type="InterPro" id="IPR051537">
    <property type="entry name" value="DNA_Adenine_Mtase"/>
</dbReference>
<evidence type="ECO:0000256" key="5">
    <source>
        <dbReference type="ARBA" id="ARBA00022691"/>
    </source>
</evidence>
<organism evidence="11 12">
    <name type="scientific">Lachnospira eligens</name>
    <dbReference type="NCBI Taxonomy" id="39485"/>
    <lineage>
        <taxon>Bacteria</taxon>
        <taxon>Bacillati</taxon>
        <taxon>Bacillota</taxon>
        <taxon>Clostridia</taxon>
        <taxon>Lachnospirales</taxon>
        <taxon>Lachnospiraceae</taxon>
        <taxon>Lachnospira</taxon>
    </lineage>
</organism>
<evidence type="ECO:0000256" key="2">
    <source>
        <dbReference type="ARBA" id="ARBA00011900"/>
    </source>
</evidence>
<evidence type="ECO:0000259" key="9">
    <source>
        <dbReference type="Pfam" id="PF01420"/>
    </source>
</evidence>
<dbReference type="GO" id="GO:0032259">
    <property type="term" value="P:methylation"/>
    <property type="evidence" value="ECO:0007669"/>
    <property type="project" value="UniProtKB-KW"/>
</dbReference>
<dbReference type="GO" id="GO:0008170">
    <property type="term" value="F:N-methyltransferase activity"/>
    <property type="evidence" value="ECO:0007669"/>
    <property type="project" value="InterPro"/>
</dbReference>
<keyword evidence="3" id="KW-0489">Methyltransferase</keyword>
<dbReference type="GO" id="GO:0009007">
    <property type="term" value="F:site-specific DNA-methyltransferase (adenine-specific) activity"/>
    <property type="evidence" value="ECO:0007669"/>
    <property type="project" value="UniProtKB-EC"/>
</dbReference>
<dbReference type="EMBL" id="CZBU01000002">
    <property type="protein sequence ID" value="CUQ76541.1"/>
    <property type="molecule type" value="Genomic_DNA"/>
</dbReference>
<proteinExistence type="inferred from homology"/>
<evidence type="ECO:0000256" key="3">
    <source>
        <dbReference type="ARBA" id="ARBA00022603"/>
    </source>
</evidence>
<dbReference type="InterPro" id="IPR000055">
    <property type="entry name" value="Restrct_endonuc_typeI_TRD"/>
</dbReference>
<keyword evidence="5" id="KW-0949">S-adenosyl-L-methionine</keyword>
<dbReference type="GO" id="GO:0009307">
    <property type="term" value="P:DNA restriction-modification system"/>
    <property type="evidence" value="ECO:0007669"/>
    <property type="project" value="UniProtKB-KW"/>
</dbReference>
<dbReference type="SUPFAM" id="SSF53335">
    <property type="entry name" value="S-adenosyl-L-methionine-dependent methyltransferases"/>
    <property type="match status" value="1"/>
</dbReference>
<evidence type="ECO:0000259" key="10">
    <source>
        <dbReference type="Pfam" id="PF02384"/>
    </source>
</evidence>
<evidence type="ECO:0000256" key="6">
    <source>
        <dbReference type="ARBA" id="ARBA00022747"/>
    </source>
</evidence>
<keyword evidence="6" id="KW-0680">Restriction system</keyword>
<gene>
    <name evidence="11" type="ORF">ERS852490_01113</name>
</gene>
<dbReference type="Gene3D" id="3.40.50.150">
    <property type="entry name" value="Vaccinia Virus protein VP39"/>
    <property type="match status" value="1"/>
</dbReference>
<accession>A0A174YXR8</accession>